<sequence>MWVRVHRWAGLFLTGFLLIAGLTGALLPFEESLTFATRPDRAWARPGPDTRLPLDGITIAERVERALPVSVPRVELDIPHDHVVRMFVLPAPGKGALPYDVVWADPYTGAVRLTYKWGGVTDGAQNIIPFLFALHYGRLFGPLGETAFGIAALVWTIDCFIGLYLTFPPRRQGGLRRTVFDWWTRWTQAWTVRTGHATRMTFDVHRASGLWLWPLLLVFAWSATALSLPQVEVPVRLVFGGSEGFAPALLAAPRPSPALSRRQALTAASEAFTRLARDHHFALLGWQDLTYLPGAGAYRLAARTSLDRADTGGQTDIWIDGEDGRMLGWAPPLGNTATDHMVAWANLLHMAQVFGLPYRLFVSALGVTLCVLVITGVIIWSKKRAGSRKAKVSRTLTHPPPPT</sequence>
<evidence type="ECO:0000313" key="2">
    <source>
        <dbReference type="EMBL" id="KJV34787.1"/>
    </source>
</evidence>
<comment type="caution">
    <text evidence="2">The sequence shown here is derived from an EMBL/GenBank/DDBJ whole genome shotgun (WGS) entry which is preliminary data.</text>
</comment>
<dbReference type="PANTHER" id="PTHR34219">
    <property type="entry name" value="IRON-REGULATED INNER MEMBRANE PROTEIN-RELATED"/>
    <property type="match status" value="1"/>
</dbReference>
<feature type="transmembrane region" description="Helical" evidence="1">
    <location>
        <begin position="360"/>
        <end position="381"/>
    </location>
</feature>
<dbReference type="PATRIC" id="fig|345309.4.peg.1104"/>
<evidence type="ECO:0008006" key="4">
    <source>
        <dbReference type="Google" id="ProtNLM"/>
    </source>
</evidence>
<dbReference type="Proteomes" id="UP000033651">
    <property type="component" value="Unassembled WGS sequence"/>
</dbReference>
<proteinExistence type="predicted"/>
<feature type="transmembrane region" description="Helical" evidence="1">
    <location>
        <begin position="147"/>
        <end position="167"/>
    </location>
</feature>
<dbReference type="Pfam" id="PF03929">
    <property type="entry name" value="PepSY_TM"/>
    <property type="match status" value="1"/>
</dbReference>
<dbReference type="RefSeq" id="WP_045829313.1">
    <property type="nucleotide sequence ID" value="NZ_JZRB01000018.1"/>
</dbReference>
<keyword evidence="1" id="KW-0812">Transmembrane</keyword>
<gene>
    <name evidence="2" type="ORF">VI08_09375</name>
</gene>
<protein>
    <recommendedName>
        <fullName evidence="4">Iron-regulated membrane protein</fullName>
    </recommendedName>
</protein>
<name>A0A0F3KV00_9GAMM</name>
<dbReference type="OrthoDB" id="9776609at2"/>
<evidence type="ECO:0000256" key="1">
    <source>
        <dbReference type="SAM" id="Phobius"/>
    </source>
</evidence>
<dbReference type="InterPro" id="IPR005625">
    <property type="entry name" value="PepSY-ass_TM"/>
</dbReference>
<keyword evidence="3" id="KW-1185">Reference proteome</keyword>
<keyword evidence="1" id="KW-1133">Transmembrane helix</keyword>
<dbReference type="PANTHER" id="PTHR34219:SF5">
    <property type="entry name" value="BLR4505 PROTEIN"/>
    <property type="match status" value="1"/>
</dbReference>
<dbReference type="EMBL" id="JZRB01000018">
    <property type="protein sequence ID" value="KJV34787.1"/>
    <property type="molecule type" value="Genomic_DNA"/>
</dbReference>
<dbReference type="AlphaFoldDB" id="A0A0F3KV00"/>
<reference evidence="2 3" key="1">
    <citation type="submission" date="2015-03" db="EMBL/GenBank/DDBJ databases">
        <title>Draft genome sequence of Luteibacter yeojuensis strain SU11.</title>
        <authorList>
            <person name="Sulaiman J."/>
            <person name="Priya K."/>
            <person name="Chan K.-G."/>
        </authorList>
    </citation>
    <scope>NUCLEOTIDE SEQUENCE [LARGE SCALE GENOMIC DNA]</scope>
    <source>
        <strain evidence="2 3">SU11</strain>
    </source>
</reference>
<keyword evidence="1" id="KW-0472">Membrane</keyword>
<organism evidence="2 3">
    <name type="scientific">Luteibacter yeojuensis</name>
    <dbReference type="NCBI Taxonomy" id="345309"/>
    <lineage>
        <taxon>Bacteria</taxon>
        <taxon>Pseudomonadati</taxon>
        <taxon>Pseudomonadota</taxon>
        <taxon>Gammaproteobacteria</taxon>
        <taxon>Lysobacterales</taxon>
        <taxon>Rhodanobacteraceae</taxon>
        <taxon>Luteibacter</taxon>
    </lineage>
</organism>
<accession>A0A0F3KV00</accession>
<feature type="transmembrane region" description="Helical" evidence="1">
    <location>
        <begin position="209"/>
        <end position="228"/>
    </location>
</feature>
<evidence type="ECO:0000313" key="3">
    <source>
        <dbReference type="Proteomes" id="UP000033651"/>
    </source>
</evidence>